<dbReference type="GO" id="GO:0007346">
    <property type="term" value="P:regulation of mitotic cell cycle"/>
    <property type="evidence" value="ECO:0007669"/>
    <property type="project" value="TreeGrafter"/>
</dbReference>
<evidence type="ECO:0000313" key="19">
    <source>
        <dbReference type="Proteomes" id="UP000728032"/>
    </source>
</evidence>
<dbReference type="Pfam" id="PF10221">
    <property type="entry name" value="Mat89Bb"/>
    <property type="match status" value="1"/>
</dbReference>
<evidence type="ECO:0000313" key="18">
    <source>
        <dbReference type="EMBL" id="CAD7637580.1"/>
    </source>
</evidence>
<evidence type="ECO:0000256" key="4">
    <source>
        <dbReference type="ARBA" id="ARBA00022490"/>
    </source>
</evidence>
<dbReference type="GO" id="GO:0032039">
    <property type="term" value="C:integrator complex"/>
    <property type="evidence" value="ECO:0007669"/>
    <property type="project" value="TreeGrafter"/>
</dbReference>
<keyword evidence="4" id="KW-0963">Cytoplasm</keyword>
<comment type="subcellular location">
    <subcellularLocation>
        <location evidence="2">Cytoplasm</location>
        <location evidence="2">Perinuclear region</location>
    </subcellularLocation>
    <subcellularLocation>
        <location evidence="1">Nucleus</location>
    </subcellularLocation>
</comment>
<keyword evidence="19" id="KW-1185">Reference proteome</keyword>
<organism evidence="18">
    <name type="scientific">Oppiella nova</name>
    <dbReference type="NCBI Taxonomy" id="334625"/>
    <lineage>
        <taxon>Eukaryota</taxon>
        <taxon>Metazoa</taxon>
        <taxon>Ecdysozoa</taxon>
        <taxon>Arthropoda</taxon>
        <taxon>Chelicerata</taxon>
        <taxon>Arachnida</taxon>
        <taxon>Acari</taxon>
        <taxon>Acariformes</taxon>
        <taxon>Sarcoptiformes</taxon>
        <taxon>Oribatida</taxon>
        <taxon>Brachypylina</taxon>
        <taxon>Oppioidea</taxon>
        <taxon>Oppiidae</taxon>
        <taxon>Oppiella</taxon>
    </lineage>
</organism>
<dbReference type="GO" id="GO:0051321">
    <property type="term" value="P:meiotic cell cycle"/>
    <property type="evidence" value="ECO:0007669"/>
    <property type="project" value="UniProtKB-KW"/>
</dbReference>
<evidence type="ECO:0000256" key="2">
    <source>
        <dbReference type="ARBA" id="ARBA00004556"/>
    </source>
</evidence>
<evidence type="ECO:0000256" key="14">
    <source>
        <dbReference type="ARBA" id="ARBA00032585"/>
    </source>
</evidence>
<feature type="region of interest" description="Disordered" evidence="17">
    <location>
        <begin position="580"/>
        <end position="599"/>
    </location>
</feature>
<feature type="compositionally biased region" description="Low complexity" evidence="17">
    <location>
        <begin position="512"/>
        <end position="523"/>
    </location>
</feature>
<keyword evidence="10" id="KW-0539">Nucleus</keyword>
<evidence type="ECO:0000256" key="10">
    <source>
        <dbReference type="ARBA" id="ARBA00023242"/>
    </source>
</evidence>
<dbReference type="GO" id="GO:0007283">
    <property type="term" value="P:spermatogenesis"/>
    <property type="evidence" value="ECO:0007669"/>
    <property type="project" value="UniProtKB-KW"/>
</dbReference>
<keyword evidence="7" id="KW-0221">Differentiation</keyword>
<sequence length="599" mass="67361">LIQFVVCGTDSANNCNDWNREDQTLQKCMEWLATNGSTAHLKAKQYKPSERSEILNGFHKAIESLAVPTHLQDCHQHKASKEPAMDLNGGRIVCISAFRNDSHIKSIEDSVKELITERNELIVKQRKVDTSCRLLTISFCELVFINTFPIEDQSMTSKIMEIPRHELNGLVSSEVHSVKSGRFLAAKLSYLVLSHYSLASTTVTGIPMKEEQNASSSANYDVEIVHSSEAHTDSFKTGLISTEGVCVKTFREGFSYDTITLKWCTPRTNAVELHYCTTAHRITSVDVNSRPASCLTNFLLSGRTVMLEMPRLKGTKIMSHMLSSHCGELYIHTLGTGRSTLEDPPSISEGSGGRVTDYRINDFGEMMKRNRLVACRHHQSANKEVLFPIEKSKQSLGKQTIYWPLVIGNTILYNIQIQIQNFLHLVPKEYLTEEEVLECKKSIYHLVGMESKGTNLPVPTIGIKGKGPKREELYRMVWNEMEYFVRSYCVTPEHQSILTCLLECRSKPDPHSSSTTPSVRTTTADATDESTKTQSNGTKPNESEWAWKESYDWGRHDIIPMNDTQNSSKVMEAPLKKFKANGVESSNKSLSTASQSLLM</sequence>
<feature type="compositionally biased region" description="Polar residues" evidence="17">
    <location>
        <begin position="583"/>
        <end position="599"/>
    </location>
</feature>
<evidence type="ECO:0000256" key="11">
    <source>
        <dbReference type="ARBA" id="ARBA00023254"/>
    </source>
</evidence>
<evidence type="ECO:0000256" key="9">
    <source>
        <dbReference type="ARBA" id="ARBA00023054"/>
    </source>
</evidence>
<evidence type="ECO:0000256" key="12">
    <source>
        <dbReference type="ARBA" id="ARBA00023306"/>
    </source>
</evidence>
<evidence type="ECO:0000256" key="7">
    <source>
        <dbReference type="ARBA" id="ARBA00022782"/>
    </source>
</evidence>
<evidence type="ECO:0000256" key="16">
    <source>
        <dbReference type="ARBA" id="ARBA00065185"/>
    </source>
</evidence>
<evidence type="ECO:0000256" key="15">
    <source>
        <dbReference type="ARBA" id="ARBA00061603"/>
    </source>
</evidence>
<evidence type="ECO:0000256" key="1">
    <source>
        <dbReference type="ARBA" id="ARBA00004123"/>
    </source>
</evidence>
<keyword evidence="5" id="KW-0132">Cell division</keyword>
<proteinExistence type="inferred from homology"/>
<dbReference type="EMBL" id="CAJPVJ010000103">
    <property type="protein sequence ID" value="CAG2160918.1"/>
    <property type="molecule type" value="Genomic_DNA"/>
</dbReference>
<dbReference type="PANTHER" id="PTHR12955:SF1">
    <property type="entry name" value="INTEGRATOR COMPLEX SUBUNIT 13"/>
    <property type="match status" value="1"/>
</dbReference>
<dbReference type="InterPro" id="IPR019355">
    <property type="entry name" value="Cell_cycle_regulator_Mat89Bb"/>
</dbReference>
<gene>
    <name evidence="18" type="ORF">ONB1V03_LOCUS898</name>
</gene>
<dbReference type="GO" id="GO:0051642">
    <property type="term" value="P:centrosome localization"/>
    <property type="evidence" value="ECO:0007669"/>
    <property type="project" value="TreeGrafter"/>
</dbReference>
<evidence type="ECO:0000256" key="3">
    <source>
        <dbReference type="ARBA" id="ARBA00020501"/>
    </source>
</evidence>
<keyword evidence="6" id="KW-0498">Mitosis</keyword>
<evidence type="ECO:0000256" key="6">
    <source>
        <dbReference type="ARBA" id="ARBA00022776"/>
    </source>
</evidence>
<dbReference type="PANTHER" id="PTHR12955">
    <property type="entry name" value="SARCOMA ANTIGEN NY-SAR-95-RELATED"/>
    <property type="match status" value="1"/>
</dbReference>
<dbReference type="GO" id="GO:0048471">
    <property type="term" value="C:perinuclear region of cytoplasm"/>
    <property type="evidence" value="ECO:0007669"/>
    <property type="project" value="UniProtKB-SubCell"/>
</dbReference>
<evidence type="ECO:0000256" key="8">
    <source>
        <dbReference type="ARBA" id="ARBA00022871"/>
    </source>
</evidence>
<keyword evidence="8" id="KW-0744">Spermatogenesis</keyword>
<keyword evidence="9" id="KW-0175">Coiled coil</keyword>
<feature type="non-terminal residue" evidence="18">
    <location>
        <position position="1"/>
    </location>
</feature>
<feature type="region of interest" description="Disordered" evidence="17">
    <location>
        <begin position="509"/>
        <end position="545"/>
    </location>
</feature>
<accession>A0A7R9LA48</accession>
<comment type="subunit">
    <text evidence="16">Belongs to the multiprotein complex Integrator, at least composed of IntS1, IntS2, IntS3, IntS4, omd/IntS5, IntS6, defl/IntS7, IntS8, IntS9, IntS10, IntS11, IntS12, asun/IntS13, IntS14 and IntS15. The core complex associates with protein phosphatase 2A subunits mts/PP2A and Pp2A-29B, to form the Integrator-PP2A (INTAC) complex.</text>
</comment>
<dbReference type="GO" id="GO:0051301">
    <property type="term" value="P:cell division"/>
    <property type="evidence" value="ECO:0007669"/>
    <property type="project" value="UniProtKB-KW"/>
</dbReference>
<reference evidence="18" key="1">
    <citation type="submission" date="2020-11" db="EMBL/GenBank/DDBJ databases">
        <authorList>
            <person name="Tran Van P."/>
        </authorList>
    </citation>
    <scope>NUCLEOTIDE SEQUENCE</scope>
</reference>
<keyword evidence="11" id="KW-0469">Meiosis</keyword>
<name>A0A7R9LA48_9ACAR</name>
<keyword evidence="12" id="KW-0131">Cell cycle</keyword>
<dbReference type="OrthoDB" id="5844105at2759"/>
<protein>
    <recommendedName>
        <fullName evidence="3">Protein asunder</fullName>
    </recommendedName>
    <alternativeName>
        <fullName evidence="14">Cell cycle regulator Mat89Bb</fullName>
    </alternativeName>
    <alternativeName>
        <fullName evidence="13">Set apart in position or space protein</fullName>
    </alternativeName>
</protein>
<dbReference type="EMBL" id="OC914928">
    <property type="protein sequence ID" value="CAD7637580.1"/>
    <property type="molecule type" value="Genomic_DNA"/>
</dbReference>
<dbReference type="AlphaFoldDB" id="A0A7R9LA48"/>
<dbReference type="GO" id="GO:0030154">
    <property type="term" value="P:cell differentiation"/>
    <property type="evidence" value="ECO:0007669"/>
    <property type="project" value="UniProtKB-KW"/>
</dbReference>
<dbReference type="Proteomes" id="UP000728032">
    <property type="component" value="Unassembled WGS sequence"/>
</dbReference>
<evidence type="ECO:0000256" key="17">
    <source>
        <dbReference type="SAM" id="MobiDB-lite"/>
    </source>
</evidence>
<evidence type="ECO:0000256" key="13">
    <source>
        <dbReference type="ARBA" id="ARBA00030658"/>
    </source>
</evidence>
<comment type="similarity">
    <text evidence="15">Belongs to the Integrator subunit 13 family.</text>
</comment>
<evidence type="ECO:0000256" key="5">
    <source>
        <dbReference type="ARBA" id="ARBA00022618"/>
    </source>
</evidence>